<dbReference type="EMBL" id="BPQB01000023">
    <property type="protein sequence ID" value="GJE91820.1"/>
    <property type="molecule type" value="Genomic_DNA"/>
</dbReference>
<protein>
    <submittedName>
        <fullName evidence="1">Uncharacterized protein</fullName>
    </submittedName>
</protein>
<gene>
    <name evidence="1" type="ORF">PsYK624_079710</name>
</gene>
<dbReference type="OrthoDB" id="341421at2759"/>
<comment type="caution">
    <text evidence="1">The sequence shown here is derived from an EMBL/GenBank/DDBJ whole genome shotgun (WGS) entry which is preliminary data.</text>
</comment>
<dbReference type="AlphaFoldDB" id="A0A9P3GBW2"/>
<reference evidence="1 2" key="1">
    <citation type="submission" date="2021-08" db="EMBL/GenBank/DDBJ databases">
        <title>Draft Genome Sequence of Phanerochaete sordida strain YK-624.</title>
        <authorList>
            <person name="Mori T."/>
            <person name="Dohra H."/>
            <person name="Suzuki T."/>
            <person name="Kawagishi H."/>
            <person name="Hirai H."/>
        </authorList>
    </citation>
    <scope>NUCLEOTIDE SEQUENCE [LARGE SCALE GENOMIC DNA]</scope>
    <source>
        <strain evidence="1 2">YK-624</strain>
    </source>
</reference>
<name>A0A9P3GBW2_9APHY</name>
<sequence length="312" mass="35087">MNDPDPSVGLTPLPNNIHAMLLEIDDTECINSGPVDWAPHAQSPATALKMFTRVMRDGRLLPILTAVCVALLAEMYTTTSAGGSASVRQRLQYSTSPIADFGIVLGKVTVPQCERLAYKRASNGVVVLGQDPEQHWWLYFTTIRGEDFFLDVGLFPFNFSMVVETAPYRPSGLKGSVFNSFPVYCVNRQIRKYLSSIHLEHKRVSALRDTRLHRAVSSMTHEGGTDYAPILEFMEDIAGSKMVENEREEVEQVLVGLRPTLKDILQREAWKDYPERPEVLAHIDPEEEEAYIRQGPNLDTRTVPLDSCWFSS</sequence>
<dbReference type="Proteomes" id="UP000703269">
    <property type="component" value="Unassembled WGS sequence"/>
</dbReference>
<evidence type="ECO:0000313" key="1">
    <source>
        <dbReference type="EMBL" id="GJE91820.1"/>
    </source>
</evidence>
<evidence type="ECO:0000313" key="2">
    <source>
        <dbReference type="Proteomes" id="UP000703269"/>
    </source>
</evidence>
<proteinExistence type="predicted"/>
<organism evidence="1 2">
    <name type="scientific">Phanerochaete sordida</name>
    <dbReference type="NCBI Taxonomy" id="48140"/>
    <lineage>
        <taxon>Eukaryota</taxon>
        <taxon>Fungi</taxon>
        <taxon>Dikarya</taxon>
        <taxon>Basidiomycota</taxon>
        <taxon>Agaricomycotina</taxon>
        <taxon>Agaricomycetes</taxon>
        <taxon>Polyporales</taxon>
        <taxon>Phanerochaetaceae</taxon>
        <taxon>Phanerochaete</taxon>
    </lineage>
</organism>
<keyword evidence="2" id="KW-1185">Reference proteome</keyword>
<accession>A0A9P3GBW2</accession>